<dbReference type="SUPFAM" id="SSF82771">
    <property type="entry name" value="GIY-YIG endonuclease"/>
    <property type="match status" value="1"/>
</dbReference>
<dbReference type="OrthoDB" id="6131042at2759"/>
<dbReference type="PROSITE" id="PS50164">
    <property type="entry name" value="GIY_YIG"/>
    <property type="match status" value="1"/>
</dbReference>
<dbReference type="EMBL" id="JAIZAY010000010">
    <property type="protein sequence ID" value="KAJ8035458.1"/>
    <property type="molecule type" value="Genomic_DNA"/>
</dbReference>
<sequence length="195" mass="22529">MLEAVPDLPVVSFRNPPNLRKKLVRAKLKTQVNETSDFNQACKPCGDRRCSLCDLMVSTVSIRSKENGKLFSLKDRGGTCMSSFCIYCIFCSTCNLQYVGSTVKLRTRLNQRKSSLRLYLNSGRQRNDCWRLYEHLGFHSPQKFSFTILEVLSCETDLRNVETRWIWKLDTVYPKGLNIGDGFRVQARKSRVRTK</sequence>
<dbReference type="InterPro" id="IPR035901">
    <property type="entry name" value="GIY-YIG_endonuc_sf"/>
</dbReference>
<reference evidence="2" key="1">
    <citation type="submission" date="2021-10" db="EMBL/GenBank/DDBJ databases">
        <title>Tropical sea cucumber genome reveals ecological adaptation and Cuvierian tubules defense mechanism.</title>
        <authorList>
            <person name="Chen T."/>
        </authorList>
    </citation>
    <scope>NUCLEOTIDE SEQUENCE</scope>
    <source>
        <strain evidence="2">Nanhai2018</strain>
        <tissue evidence="2">Muscle</tissue>
    </source>
</reference>
<comment type="caution">
    <text evidence="2">The sequence shown here is derived from an EMBL/GenBank/DDBJ whole genome shotgun (WGS) entry which is preliminary data.</text>
</comment>
<dbReference type="Gene3D" id="3.40.1440.10">
    <property type="entry name" value="GIY-YIG endonuclease"/>
    <property type="match status" value="1"/>
</dbReference>
<dbReference type="Pfam" id="PF01541">
    <property type="entry name" value="GIY-YIG"/>
    <property type="match status" value="1"/>
</dbReference>
<proteinExistence type="predicted"/>
<name>A0A9Q1H7D6_HOLLE</name>
<feature type="domain" description="GIY-YIG" evidence="1">
    <location>
        <begin position="82"/>
        <end position="179"/>
    </location>
</feature>
<evidence type="ECO:0000259" key="1">
    <source>
        <dbReference type="PROSITE" id="PS50164"/>
    </source>
</evidence>
<organism evidence="2 3">
    <name type="scientific">Holothuria leucospilota</name>
    <name type="common">Black long sea cucumber</name>
    <name type="synonym">Mertensiothuria leucospilota</name>
    <dbReference type="NCBI Taxonomy" id="206669"/>
    <lineage>
        <taxon>Eukaryota</taxon>
        <taxon>Metazoa</taxon>
        <taxon>Echinodermata</taxon>
        <taxon>Eleutherozoa</taxon>
        <taxon>Echinozoa</taxon>
        <taxon>Holothuroidea</taxon>
        <taxon>Aspidochirotacea</taxon>
        <taxon>Aspidochirotida</taxon>
        <taxon>Holothuriidae</taxon>
        <taxon>Holothuria</taxon>
    </lineage>
</organism>
<accession>A0A9Q1H7D6</accession>
<keyword evidence="3" id="KW-1185">Reference proteome</keyword>
<dbReference type="InterPro" id="IPR000305">
    <property type="entry name" value="GIY-YIG_endonuc"/>
</dbReference>
<dbReference type="AlphaFoldDB" id="A0A9Q1H7D6"/>
<dbReference type="Proteomes" id="UP001152320">
    <property type="component" value="Chromosome 10"/>
</dbReference>
<protein>
    <recommendedName>
        <fullName evidence="1">GIY-YIG domain-containing protein</fullName>
    </recommendedName>
</protein>
<evidence type="ECO:0000313" key="3">
    <source>
        <dbReference type="Proteomes" id="UP001152320"/>
    </source>
</evidence>
<gene>
    <name evidence="2" type="ORF">HOLleu_22696</name>
</gene>
<evidence type="ECO:0000313" key="2">
    <source>
        <dbReference type="EMBL" id="KAJ8035458.1"/>
    </source>
</evidence>